<gene>
    <name evidence="1" type="ORF">CIP107547_00878</name>
</gene>
<dbReference type="RefSeq" id="WP_016830388.1">
    <property type="nucleotide sequence ID" value="NZ_JBGNEI010000004.1"/>
</dbReference>
<proteinExistence type="predicted"/>
<name>A0A811G3V5_CORDP</name>
<comment type="caution">
    <text evidence="1">The sequence shown here is derived from an EMBL/GenBank/DDBJ whole genome shotgun (WGS) entry which is preliminary data.</text>
</comment>
<dbReference type="Proteomes" id="UP000480222">
    <property type="component" value="Unassembled WGS sequence"/>
</dbReference>
<sequence>MLLLNLNEIDRVKRLNNLTSNTSLAERTDLSRKTWSTATTSRKPTIAVLNALVALGANPARLLVTENDVAFAA</sequence>
<dbReference type="EMBL" id="CADDAV010000010">
    <property type="protein sequence ID" value="CAB0593584.1"/>
    <property type="molecule type" value="Genomic_DNA"/>
</dbReference>
<evidence type="ECO:0000313" key="2">
    <source>
        <dbReference type="Proteomes" id="UP000480222"/>
    </source>
</evidence>
<reference evidence="1 2" key="1">
    <citation type="submission" date="2020-02" db="EMBL/GenBank/DDBJ databases">
        <authorList>
            <person name="Brisse S."/>
        </authorList>
    </citation>
    <scope>NUCLEOTIDE SEQUENCE [LARGE SCALE GENOMIC DNA]</scope>
    <source>
        <strain evidence="1">CIP107547</strain>
    </source>
</reference>
<evidence type="ECO:0000313" key="1">
    <source>
        <dbReference type="EMBL" id="CAB0593584.1"/>
    </source>
</evidence>
<protein>
    <submittedName>
        <fullName evidence="1">Transcriptional regulator</fullName>
    </submittedName>
</protein>
<accession>A0A811G3V5</accession>
<dbReference type="AlphaFoldDB" id="A0A811G3V5"/>
<organism evidence="1 2">
    <name type="scientific">Corynebacterium diphtheriae</name>
    <dbReference type="NCBI Taxonomy" id="1717"/>
    <lineage>
        <taxon>Bacteria</taxon>
        <taxon>Bacillati</taxon>
        <taxon>Actinomycetota</taxon>
        <taxon>Actinomycetes</taxon>
        <taxon>Mycobacteriales</taxon>
        <taxon>Corynebacteriaceae</taxon>
        <taxon>Corynebacterium</taxon>
    </lineage>
</organism>